<protein>
    <recommendedName>
        <fullName evidence="3">Ig-like domain-containing protein</fullName>
    </recommendedName>
</protein>
<proteinExistence type="predicted"/>
<evidence type="ECO:0000313" key="2">
    <source>
        <dbReference type="Proteomes" id="UP000225706"/>
    </source>
</evidence>
<accession>A0A2B4RK85</accession>
<dbReference type="AlphaFoldDB" id="A0A2B4RK85"/>
<evidence type="ECO:0008006" key="3">
    <source>
        <dbReference type="Google" id="ProtNLM"/>
    </source>
</evidence>
<dbReference type="EMBL" id="LSMT01000519">
    <property type="protein sequence ID" value="PFX16778.1"/>
    <property type="molecule type" value="Genomic_DNA"/>
</dbReference>
<evidence type="ECO:0000313" key="1">
    <source>
        <dbReference type="EMBL" id="PFX16778.1"/>
    </source>
</evidence>
<comment type="caution">
    <text evidence="1">The sequence shown here is derived from an EMBL/GenBank/DDBJ whole genome shotgun (WGS) entry which is preliminary data.</text>
</comment>
<reference evidence="2" key="1">
    <citation type="journal article" date="2017" name="bioRxiv">
        <title>Comparative analysis of the genomes of Stylophora pistillata and Acropora digitifera provides evidence for extensive differences between species of corals.</title>
        <authorList>
            <person name="Voolstra C.R."/>
            <person name="Li Y."/>
            <person name="Liew Y.J."/>
            <person name="Baumgarten S."/>
            <person name="Zoccola D."/>
            <person name="Flot J.-F."/>
            <person name="Tambutte S."/>
            <person name="Allemand D."/>
            <person name="Aranda M."/>
        </authorList>
    </citation>
    <scope>NUCLEOTIDE SEQUENCE [LARGE SCALE GENOMIC DNA]</scope>
</reference>
<name>A0A2B4RK85_STYPI</name>
<gene>
    <name evidence="1" type="ORF">AWC38_SpisGene18924</name>
</gene>
<dbReference type="InterPro" id="IPR036179">
    <property type="entry name" value="Ig-like_dom_sf"/>
</dbReference>
<dbReference type="SUPFAM" id="SSF48726">
    <property type="entry name" value="Immunoglobulin"/>
    <property type="match status" value="1"/>
</dbReference>
<organism evidence="1 2">
    <name type="scientific">Stylophora pistillata</name>
    <name type="common">Smooth cauliflower coral</name>
    <dbReference type="NCBI Taxonomy" id="50429"/>
    <lineage>
        <taxon>Eukaryota</taxon>
        <taxon>Metazoa</taxon>
        <taxon>Cnidaria</taxon>
        <taxon>Anthozoa</taxon>
        <taxon>Hexacorallia</taxon>
        <taxon>Scleractinia</taxon>
        <taxon>Astrocoeniina</taxon>
        <taxon>Pocilloporidae</taxon>
        <taxon>Stylophora</taxon>
    </lineage>
</organism>
<sequence length="459" mass="51222">MPLKHSVIVTTGPSYVVQHGSSIIRNESAYIMEDFDLSFTRLIQDRIVGRAKYTLSKNNVAILIIGKDRVDKKFSCYQVTEIPSTPCPVDDFSVNETYVYFKLRNVSLQDAGRYLCEKFLPRLHDTILEEINLNVQERPTVKITNDETSTPRVKSSYSVTIPSGVSTVSPGVQRISEKPPVRAWRLVELGLHQSPLTDPVKLLLEVSCSMSFTDDIPKSLLKATLEKKVTLSWSFSYNNLVGNPAGPFGAPDVYEITFGIYNSIHNGNFMTKKLGVVDSGGNFKAMYGVNVELGLSQMPLKHSVHVIVTTGPSYAFQHGSSIVRNESANMMETTDLSFTRSVDDRTVGRAKYTLLKNNVAILIIGKNREDKKFSCTQVTNLKIPTPCPDDDFSVNETYISFKLRNVTLQDAGRYLCEKYLSGLHNTTWEEINLFIREISTVKTTDDDTSTLSTNSSCSG</sequence>
<dbReference type="Proteomes" id="UP000225706">
    <property type="component" value="Unassembled WGS sequence"/>
</dbReference>
<dbReference type="OrthoDB" id="6009846at2759"/>
<keyword evidence="2" id="KW-1185">Reference proteome</keyword>